<dbReference type="AlphaFoldDB" id="A0A5M3XQ40"/>
<dbReference type="InterPro" id="IPR019734">
    <property type="entry name" value="TPR_rpt"/>
</dbReference>
<evidence type="ECO:0000313" key="3">
    <source>
        <dbReference type="Proteomes" id="UP000377595"/>
    </source>
</evidence>
<dbReference type="InterPro" id="IPR027417">
    <property type="entry name" value="P-loop_NTPase"/>
</dbReference>
<dbReference type="SUPFAM" id="SSF48452">
    <property type="entry name" value="TPR-like"/>
    <property type="match status" value="2"/>
</dbReference>
<keyword evidence="1" id="KW-0802">TPR repeat</keyword>
<dbReference type="OrthoDB" id="3349744at2"/>
<dbReference type="PANTHER" id="PTHR47691:SF3">
    <property type="entry name" value="HTH-TYPE TRANSCRIPTIONAL REGULATOR RV0890C-RELATED"/>
    <property type="match status" value="1"/>
</dbReference>
<dbReference type="Gene3D" id="3.40.50.300">
    <property type="entry name" value="P-loop containing nucleotide triphosphate hydrolases"/>
    <property type="match status" value="1"/>
</dbReference>
<name>A0A5M3XQ40_9ACTN</name>
<dbReference type="PROSITE" id="PS50005">
    <property type="entry name" value="TPR"/>
    <property type="match status" value="1"/>
</dbReference>
<dbReference type="InterPro" id="IPR011990">
    <property type="entry name" value="TPR-like_helical_dom_sf"/>
</dbReference>
<feature type="repeat" description="TPR" evidence="1">
    <location>
        <begin position="660"/>
        <end position="693"/>
    </location>
</feature>
<dbReference type="EMBL" id="BLAF01000041">
    <property type="protein sequence ID" value="GES23364.1"/>
    <property type="molecule type" value="Genomic_DNA"/>
</dbReference>
<dbReference type="PRINTS" id="PR00364">
    <property type="entry name" value="DISEASERSIST"/>
</dbReference>
<proteinExistence type="predicted"/>
<reference evidence="2 3" key="1">
    <citation type="submission" date="2019-10" db="EMBL/GenBank/DDBJ databases">
        <title>Whole genome shotgun sequence of Acrocarpospora pleiomorpha NBRC 16267.</title>
        <authorList>
            <person name="Ichikawa N."/>
            <person name="Kimura A."/>
            <person name="Kitahashi Y."/>
            <person name="Komaki H."/>
            <person name="Oguchi A."/>
        </authorList>
    </citation>
    <scope>NUCLEOTIDE SEQUENCE [LARGE SCALE GENOMIC DNA]</scope>
    <source>
        <strain evidence="2 3">NBRC 16267</strain>
    </source>
</reference>
<dbReference type="Pfam" id="PF13424">
    <property type="entry name" value="TPR_12"/>
    <property type="match status" value="4"/>
</dbReference>
<evidence type="ECO:0000256" key="1">
    <source>
        <dbReference type="PROSITE-ProRule" id="PRU00339"/>
    </source>
</evidence>
<evidence type="ECO:0000313" key="2">
    <source>
        <dbReference type="EMBL" id="GES23364.1"/>
    </source>
</evidence>
<gene>
    <name evidence="2" type="ORF">Aple_062630</name>
</gene>
<dbReference type="Gene3D" id="1.25.40.10">
    <property type="entry name" value="Tetratricopeptide repeat domain"/>
    <property type="match status" value="2"/>
</dbReference>
<dbReference type="RefSeq" id="WP_155348275.1">
    <property type="nucleotide sequence ID" value="NZ_BAAAHM010000006.1"/>
</dbReference>
<comment type="caution">
    <text evidence="2">The sequence shown here is derived from an EMBL/GenBank/DDBJ whole genome shotgun (WGS) entry which is preliminary data.</text>
</comment>
<dbReference type="Proteomes" id="UP000377595">
    <property type="component" value="Unassembled WGS sequence"/>
</dbReference>
<dbReference type="SMART" id="SM00028">
    <property type="entry name" value="TPR"/>
    <property type="match status" value="7"/>
</dbReference>
<sequence length="796" mass="85666">MSGTGEVSNVISDSLIIGVVVQGGHVTLQVPAQISPAMAGLPGPAAVFTGRDEHVERLLDNLAPLDDGEAGAGGTQAVPVTAVSGLAGVGKTELVVQAAARAVKRSGWFPGGVLFTDLFGYDPMLGLSPERALDGFLRALGLPSEHIPNGLQDRQRLYRSVLAAYAEKGRRVLVVIDNVSSAEQARPLLPTDGATAALVTSRHTLDGLDARLHDLDTLDESASIALLDQTLRHARGDRDARIAEDPAAATSIAHLCAGLPLALRIAAALLTAAPQRPAADLAAALEAEHTRLDKLRRPDRAVRAAFDLSYQLLDTDEARLFRLLPLNPGPDLSTDAAARLAGTDSDRAGELLQHLADAHLVEPQPTWGRWRMHDLVRLYADDHGRADDADQRTAATGRLLDHYVRATEAADTYVDRPAGAVRSPMLPSREHALAWLDTERPNLTAAVALAAATGHADSGIRLAFALADFLNWRRRFDEAIAVASVALDVARTVGDRNGTSRALHNLGIAQRETRQFEEAAASHREAAGILRETGDQQREARALTGLGVALAQARRFDEAVLAHEDARALCERIGDRHGEGMAMNNLGIALREMRRFEEAATAYNGAVVRYREAEDRQREAGALTGYGLALADLGQFEEAITAHRESLAIFGETGDRHAEGMVMNNLGIALRQTGRTDEAIAAYRQAIDIHRTAHDRTREGMGYNNLGKALRQLGQFDQATAAHHQAVTIFRETADRYRTGQALYEFGVTLTEAGRLEQAVTVQEEALTVFQELGDAYGIELTQGKLTELGVTEPRS</sequence>
<organism evidence="2 3">
    <name type="scientific">Acrocarpospora pleiomorpha</name>
    <dbReference type="NCBI Taxonomy" id="90975"/>
    <lineage>
        <taxon>Bacteria</taxon>
        <taxon>Bacillati</taxon>
        <taxon>Actinomycetota</taxon>
        <taxon>Actinomycetes</taxon>
        <taxon>Streptosporangiales</taxon>
        <taxon>Streptosporangiaceae</taxon>
        <taxon>Acrocarpospora</taxon>
    </lineage>
</organism>
<keyword evidence="3" id="KW-1185">Reference proteome</keyword>
<protein>
    <submittedName>
        <fullName evidence="2">Uncharacterized protein</fullName>
    </submittedName>
</protein>
<accession>A0A5M3XQ40</accession>
<dbReference type="PANTHER" id="PTHR47691">
    <property type="entry name" value="REGULATOR-RELATED"/>
    <property type="match status" value="1"/>
</dbReference>
<dbReference type="SUPFAM" id="SSF52540">
    <property type="entry name" value="P-loop containing nucleoside triphosphate hydrolases"/>
    <property type="match status" value="1"/>
</dbReference>